<evidence type="ECO:0000313" key="3">
    <source>
        <dbReference type="Proteomes" id="UP000234505"/>
    </source>
</evidence>
<dbReference type="InterPro" id="IPR004101">
    <property type="entry name" value="Mur_ligase_C"/>
</dbReference>
<dbReference type="InterPro" id="IPR036615">
    <property type="entry name" value="Mur_ligase_C_dom_sf"/>
</dbReference>
<dbReference type="SUPFAM" id="SSF53244">
    <property type="entry name" value="MurD-like peptide ligases, peptide-binding domain"/>
    <property type="match status" value="1"/>
</dbReference>
<dbReference type="AlphaFoldDB" id="A0A2J4R592"/>
<name>A0A2J4R592_9ENTR</name>
<feature type="non-terminal residue" evidence="2">
    <location>
        <position position="1"/>
    </location>
</feature>
<organism evidence="2 3">
    <name type="scientific">Klebsiella michiganensis</name>
    <dbReference type="NCBI Taxonomy" id="1134687"/>
    <lineage>
        <taxon>Bacteria</taxon>
        <taxon>Pseudomonadati</taxon>
        <taxon>Pseudomonadota</taxon>
        <taxon>Gammaproteobacteria</taxon>
        <taxon>Enterobacterales</taxon>
        <taxon>Enterobacteriaceae</taxon>
        <taxon>Klebsiella/Raoultella group</taxon>
        <taxon>Klebsiella</taxon>
    </lineage>
</organism>
<protein>
    <submittedName>
        <fullName evidence="2">Bifunctional tetrahydrofolate synthase/dihydrofolate synthase</fullName>
    </submittedName>
</protein>
<accession>A0A2J4R592</accession>
<gene>
    <name evidence="2" type="ORF">CWN50_15510</name>
</gene>
<dbReference type="Pfam" id="PF02875">
    <property type="entry name" value="Mur_ligase_C"/>
    <property type="match status" value="1"/>
</dbReference>
<evidence type="ECO:0000259" key="1">
    <source>
        <dbReference type="Pfam" id="PF02875"/>
    </source>
</evidence>
<feature type="domain" description="Mur ligase C-terminal" evidence="1">
    <location>
        <begin position="2"/>
        <end position="54"/>
    </location>
</feature>
<dbReference type="Gene3D" id="3.90.190.20">
    <property type="entry name" value="Mur ligase, C-terminal domain"/>
    <property type="match status" value="1"/>
</dbReference>
<reference evidence="2 3" key="2">
    <citation type="submission" date="2018-01" db="EMBL/GenBank/DDBJ databases">
        <title>Genomic study of Klebsiella pneumoniae.</title>
        <authorList>
            <person name="Yang Y."/>
            <person name="Bicalho R."/>
        </authorList>
    </citation>
    <scope>NUCLEOTIDE SEQUENCE [LARGE SCALE GENOMIC DNA]</scope>
    <source>
        <strain evidence="2 3">A11</strain>
    </source>
</reference>
<dbReference type="EMBL" id="PIDS01000497">
    <property type="protein sequence ID" value="PLL38454.1"/>
    <property type="molecule type" value="Genomic_DNA"/>
</dbReference>
<sequence>DWYCAPLEGPRGATAEQLLEHFRAGKVYTSVAEAWHAAMADAGPEDTVLVCGSFHTVAHVMEEIDAGRIGGE</sequence>
<proteinExistence type="predicted"/>
<comment type="caution">
    <text evidence="2">The sequence shown here is derived from an EMBL/GenBank/DDBJ whole genome shotgun (WGS) entry which is preliminary data.</text>
</comment>
<dbReference type="Proteomes" id="UP000234505">
    <property type="component" value="Unassembled WGS sequence"/>
</dbReference>
<evidence type="ECO:0000313" key="2">
    <source>
        <dbReference type="EMBL" id="PLL38454.1"/>
    </source>
</evidence>
<dbReference type="GO" id="GO:0016881">
    <property type="term" value="F:acid-amino acid ligase activity"/>
    <property type="evidence" value="ECO:0007669"/>
    <property type="project" value="InterPro"/>
</dbReference>
<reference evidence="2 3" key="1">
    <citation type="submission" date="2017-11" db="EMBL/GenBank/DDBJ databases">
        <authorList>
            <person name="Han C.G."/>
        </authorList>
    </citation>
    <scope>NUCLEOTIDE SEQUENCE [LARGE SCALE GENOMIC DNA]</scope>
    <source>
        <strain evidence="2 3">A11</strain>
    </source>
</reference>